<dbReference type="AlphaFoldDB" id="A0A9P0D4N7"/>
<sequence>MQIELISFTHFSNSVNPLPKINEKRAAQKRKSVGNITLKRLPPTRWSSRHDALYALLLRYTCVLKALSKIVLTSLNKDEIKEAKVIKSKLENLKIVFLIVLETKVLNATDAISKILQSKHEDIQNAIKMLSALFNNLKGFRDIRILKMKLLI</sequence>
<organism evidence="1 2">
    <name type="scientific">Psylliodes chrysocephalus</name>
    <dbReference type="NCBI Taxonomy" id="3402493"/>
    <lineage>
        <taxon>Eukaryota</taxon>
        <taxon>Metazoa</taxon>
        <taxon>Ecdysozoa</taxon>
        <taxon>Arthropoda</taxon>
        <taxon>Hexapoda</taxon>
        <taxon>Insecta</taxon>
        <taxon>Pterygota</taxon>
        <taxon>Neoptera</taxon>
        <taxon>Endopterygota</taxon>
        <taxon>Coleoptera</taxon>
        <taxon>Polyphaga</taxon>
        <taxon>Cucujiformia</taxon>
        <taxon>Chrysomeloidea</taxon>
        <taxon>Chrysomelidae</taxon>
        <taxon>Galerucinae</taxon>
        <taxon>Alticini</taxon>
        <taxon>Psylliodes</taxon>
    </lineage>
</organism>
<name>A0A9P0D4N7_9CUCU</name>
<dbReference type="Proteomes" id="UP001153636">
    <property type="component" value="Chromosome 5"/>
</dbReference>
<dbReference type="OrthoDB" id="6611240at2759"/>
<dbReference type="InterPro" id="IPR055298">
    <property type="entry name" value="AtLOH3-like"/>
</dbReference>
<reference evidence="1" key="1">
    <citation type="submission" date="2022-01" db="EMBL/GenBank/DDBJ databases">
        <authorList>
            <person name="King R."/>
        </authorList>
    </citation>
    <scope>NUCLEOTIDE SEQUENCE</scope>
</reference>
<proteinExistence type="predicted"/>
<accession>A0A9P0D4N7</accession>
<evidence type="ECO:0000313" key="2">
    <source>
        <dbReference type="Proteomes" id="UP001153636"/>
    </source>
</evidence>
<keyword evidence="2" id="KW-1185">Reference proteome</keyword>
<dbReference type="EMBL" id="OV651817">
    <property type="protein sequence ID" value="CAH1111295.1"/>
    <property type="molecule type" value="Genomic_DNA"/>
</dbReference>
<dbReference type="PANTHER" id="PTHR11697">
    <property type="entry name" value="GENERAL TRANSCRIPTION FACTOR 2-RELATED ZINC FINGER PROTEIN"/>
    <property type="match status" value="1"/>
</dbReference>
<gene>
    <name evidence="1" type="ORF">PSYICH_LOCUS11054</name>
</gene>
<evidence type="ECO:0000313" key="1">
    <source>
        <dbReference type="EMBL" id="CAH1111295.1"/>
    </source>
</evidence>
<protein>
    <submittedName>
        <fullName evidence="1">Uncharacterized protein</fullName>
    </submittedName>
</protein>
<dbReference type="PANTHER" id="PTHR11697:SF230">
    <property type="entry name" value="ZINC FINGER, MYM DOMAIN CONTAINING 1"/>
    <property type="match status" value="1"/>
</dbReference>